<proteinExistence type="predicted"/>
<dbReference type="InterPro" id="IPR045864">
    <property type="entry name" value="aa-tRNA-synth_II/BPL/LPL"/>
</dbReference>
<feature type="domain" description="B5" evidence="11">
    <location>
        <begin position="289"/>
        <end position="364"/>
    </location>
</feature>
<dbReference type="SMART" id="SM00896">
    <property type="entry name" value="FDX-ACB"/>
    <property type="match status" value="1"/>
</dbReference>
<dbReference type="SUPFAM" id="SSF55681">
    <property type="entry name" value="Class II aaRS and biotin synthetases"/>
    <property type="match status" value="1"/>
</dbReference>
<dbReference type="Gene3D" id="3.30.70.380">
    <property type="entry name" value="Ferrodoxin-fold anticodon-binding domain"/>
    <property type="match status" value="1"/>
</dbReference>
<dbReference type="GO" id="GO:0009328">
    <property type="term" value="C:phenylalanine-tRNA ligase complex"/>
    <property type="evidence" value="ECO:0007669"/>
    <property type="project" value="TreeGrafter"/>
</dbReference>
<dbReference type="PANTHER" id="PTHR10947">
    <property type="entry name" value="PHENYLALANYL-TRNA SYNTHETASE BETA CHAIN AND LEUCINE-RICH REPEAT-CONTAINING PROTEIN 47"/>
    <property type="match status" value="1"/>
</dbReference>
<dbReference type="SUPFAM" id="SSF46955">
    <property type="entry name" value="Putative DNA-binding domain"/>
    <property type="match status" value="2"/>
</dbReference>
<keyword evidence="7" id="KW-0460">Magnesium</keyword>
<evidence type="ECO:0000256" key="9">
    <source>
        <dbReference type="ARBA" id="ARBA00023146"/>
    </source>
</evidence>
<dbReference type="InterPro" id="IPR041616">
    <property type="entry name" value="PheRS_beta_core"/>
</dbReference>
<dbReference type="SUPFAM" id="SSF56037">
    <property type="entry name" value="PheT/TilS domain"/>
    <property type="match status" value="1"/>
</dbReference>
<evidence type="ECO:0000256" key="8">
    <source>
        <dbReference type="ARBA" id="ARBA00022917"/>
    </source>
</evidence>
<dbReference type="Gene3D" id="3.30.930.10">
    <property type="entry name" value="Bira Bifunctional Protein, Domain 2"/>
    <property type="match status" value="1"/>
</dbReference>
<dbReference type="InterPro" id="IPR009061">
    <property type="entry name" value="DNA-bd_dom_put_sf"/>
</dbReference>
<keyword evidence="6" id="KW-0067">ATP-binding</keyword>
<keyword evidence="8" id="KW-0648">Protein biosynthesis</keyword>
<name>A0A1G2CWV6_9BACT</name>
<organism evidence="12 13">
    <name type="scientific">Candidatus Lloydbacteria bacterium RIFCSPHIGHO2_01_FULL_49_22</name>
    <dbReference type="NCBI Taxonomy" id="1798658"/>
    <lineage>
        <taxon>Bacteria</taxon>
        <taxon>Candidatus Lloydiibacteriota</taxon>
    </lineage>
</organism>
<dbReference type="SUPFAM" id="SSF54991">
    <property type="entry name" value="Anticodon-binding domain of PheRS"/>
    <property type="match status" value="1"/>
</dbReference>
<dbReference type="GO" id="GO:0003723">
    <property type="term" value="F:RNA binding"/>
    <property type="evidence" value="ECO:0007669"/>
    <property type="project" value="InterPro"/>
</dbReference>
<dbReference type="GO" id="GO:0000287">
    <property type="term" value="F:magnesium ion binding"/>
    <property type="evidence" value="ECO:0007669"/>
    <property type="project" value="InterPro"/>
</dbReference>
<evidence type="ECO:0000256" key="3">
    <source>
        <dbReference type="ARBA" id="ARBA00022598"/>
    </source>
</evidence>
<dbReference type="PROSITE" id="PS51483">
    <property type="entry name" value="B5"/>
    <property type="match status" value="1"/>
</dbReference>
<dbReference type="SMART" id="SM00874">
    <property type="entry name" value="B5"/>
    <property type="match status" value="1"/>
</dbReference>
<dbReference type="EC" id="6.1.1.20" evidence="2"/>
<evidence type="ECO:0000256" key="1">
    <source>
        <dbReference type="ARBA" id="ARBA00001946"/>
    </source>
</evidence>
<dbReference type="EMBL" id="MHLI01000006">
    <property type="protein sequence ID" value="OGZ05889.1"/>
    <property type="molecule type" value="Genomic_DNA"/>
</dbReference>
<evidence type="ECO:0000256" key="5">
    <source>
        <dbReference type="ARBA" id="ARBA00022741"/>
    </source>
</evidence>
<dbReference type="GO" id="GO:0004826">
    <property type="term" value="F:phenylalanine-tRNA ligase activity"/>
    <property type="evidence" value="ECO:0007669"/>
    <property type="project" value="UniProtKB-EC"/>
</dbReference>
<dbReference type="Gene3D" id="3.30.56.10">
    <property type="match status" value="2"/>
</dbReference>
<gene>
    <name evidence="12" type="ORF">A2845_03750</name>
</gene>
<dbReference type="PANTHER" id="PTHR10947:SF0">
    <property type="entry name" value="PHENYLALANINE--TRNA LIGASE BETA SUBUNIT"/>
    <property type="match status" value="1"/>
</dbReference>
<evidence type="ECO:0000256" key="7">
    <source>
        <dbReference type="ARBA" id="ARBA00022842"/>
    </source>
</evidence>
<dbReference type="AlphaFoldDB" id="A0A1G2CWV6"/>
<dbReference type="Proteomes" id="UP000177122">
    <property type="component" value="Unassembled WGS sequence"/>
</dbReference>
<dbReference type="Gene3D" id="3.50.40.10">
    <property type="entry name" value="Phenylalanyl-trna Synthetase, Chain B, domain 3"/>
    <property type="match status" value="1"/>
</dbReference>
<feature type="domain" description="FDX-ACB" evidence="10">
    <location>
        <begin position="549"/>
        <end position="640"/>
    </location>
</feature>
<keyword evidence="9" id="KW-0030">Aminoacyl-tRNA synthetase</keyword>
<dbReference type="InterPro" id="IPR045060">
    <property type="entry name" value="Phe-tRNA-ligase_IIc_bsu"/>
</dbReference>
<dbReference type="InterPro" id="IPR005147">
    <property type="entry name" value="tRNA_synthase_B5-dom"/>
</dbReference>
<dbReference type="SMART" id="SM00873">
    <property type="entry name" value="B3_4"/>
    <property type="match status" value="1"/>
</dbReference>
<keyword evidence="5" id="KW-0547">Nucleotide-binding</keyword>
<dbReference type="GO" id="GO:0005524">
    <property type="term" value="F:ATP binding"/>
    <property type="evidence" value="ECO:0007669"/>
    <property type="project" value="UniProtKB-KW"/>
</dbReference>
<dbReference type="InterPro" id="IPR005121">
    <property type="entry name" value="Fdx_antiC-bd"/>
</dbReference>
<reference evidence="12 13" key="1">
    <citation type="journal article" date="2016" name="Nat. Commun.">
        <title>Thousands of microbial genomes shed light on interconnected biogeochemical processes in an aquifer system.</title>
        <authorList>
            <person name="Anantharaman K."/>
            <person name="Brown C.T."/>
            <person name="Hug L.A."/>
            <person name="Sharon I."/>
            <person name="Castelle C.J."/>
            <person name="Probst A.J."/>
            <person name="Thomas B.C."/>
            <person name="Singh A."/>
            <person name="Wilkins M.J."/>
            <person name="Karaoz U."/>
            <person name="Brodie E.L."/>
            <person name="Williams K.H."/>
            <person name="Hubbard S.S."/>
            <person name="Banfield J.F."/>
        </authorList>
    </citation>
    <scope>NUCLEOTIDE SEQUENCE [LARGE SCALE GENOMIC DNA]</scope>
</reference>
<evidence type="ECO:0000256" key="6">
    <source>
        <dbReference type="ARBA" id="ARBA00022840"/>
    </source>
</evidence>
<dbReference type="Pfam" id="PF03483">
    <property type="entry name" value="B3_4"/>
    <property type="match status" value="1"/>
</dbReference>
<dbReference type="InterPro" id="IPR036690">
    <property type="entry name" value="Fdx_antiC-bd_sf"/>
</dbReference>
<protein>
    <recommendedName>
        <fullName evidence="2">phenylalanine--tRNA ligase</fullName>
        <ecNumber evidence="2">6.1.1.20</ecNumber>
    </recommendedName>
</protein>
<accession>A0A1G2CWV6</accession>
<evidence type="ECO:0000256" key="2">
    <source>
        <dbReference type="ARBA" id="ARBA00012814"/>
    </source>
</evidence>
<evidence type="ECO:0000259" key="11">
    <source>
        <dbReference type="PROSITE" id="PS51483"/>
    </source>
</evidence>
<comment type="caution">
    <text evidence="12">The sequence shown here is derived from an EMBL/GenBank/DDBJ whole genome shotgun (WGS) entry which is preliminary data.</text>
</comment>
<dbReference type="GO" id="GO:0006432">
    <property type="term" value="P:phenylalanyl-tRNA aminoacylation"/>
    <property type="evidence" value="ECO:0007669"/>
    <property type="project" value="InterPro"/>
</dbReference>
<comment type="cofactor">
    <cofactor evidence="1">
        <name>Mg(2+)</name>
        <dbReference type="ChEBI" id="CHEBI:18420"/>
    </cofactor>
</comment>
<sequence length="640" mass="70842">MKYSLNWLEEHCASALPDITTLAREVTLRAFEIEEIEKRGDDTLLEIKVLPDRAHDALSHRGMAREMGALLGVLRKERQFAAVKRAAGVAPVRVVITDAKLCPRYIATRVDNVTIGTTPKDMATKIEAVGGRSINNVVDITNFVLFDIGQPLHAFDAEKVVGGITVRLAKEGEVMTTLDNREVTLLGTELVIADDEGVLALAGIKGGKKAEVTNETKSIIIECANFDPTLTRKTSQRLGIKTDASKRYENGMTSAFAKEGCDLALSLIALHGGVGAEAGETTDVYPSPEKTAVVSLILGDVNRLLGLALSADELAKVFSRAGHVYEQNGDRFDVTVPEERLDLRIKEDMIEEVGRHVGYENIAPLLPPLSRKGVPSKHMFYSNKVRTLLVERGFSEVFTYSFAKHGEGEIEVLHPVGNDRPFMRRVLSFGLWRSLVMNFLNAPLIGVDSVRIFEFGNVFPPEGEKMSLALGVRTSGKKKILAMKEELRALLPELGNTVGAAMVSVNERDEPDGLVLEIDFDASIRSLPDPEQYDVPLAEEKEMRYKTLSAYPFIVRDIAIFVPQGATEEYIETLLKKEAGGLVARFSQFDKFQKQGEDRVSYGYRMVFQSFEKTLTDEEVNMVMERVAAACNAQNDWQVR</sequence>
<evidence type="ECO:0000256" key="4">
    <source>
        <dbReference type="ARBA" id="ARBA00022723"/>
    </source>
</evidence>
<evidence type="ECO:0000313" key="12">
    <source>
        <dbReference type="EMBL" id="OGZ05889.1"/>
    </source>
</evidence>
<dbReference type="InterPro" id="IPR020825">
    <property type="entry name" value="Phe-tRNA_synthase-like_B3/B4"/>
</dbReference>
<keyword evidence="4" id="KW-0479">Metal-binding</keyword>
<dbReference type="InterPro" id="IPR005146">
    <property type="entry name" value="B3/B4_tRNA-bd"/>
</dbReference>
<evidence type="ECO:0000259" key="10">
    <source>
        <dbReference type="PROSITE" id="PS51447"/>
    </source>
</evidence>
<evidence type="ECO:0000313" key="13">
    <source>
        <dbReference type="Proteomes" id="UP000177122"/>
    </source>
</evidence>
<dbReference type="PROSITE" id="PS51447">
    <property type="entry name" value="FDX_ACB"/>
    <property type="match status" value="1"/>
</dbReference>
<dbReference type="Pfam" id="PF03484">
    <property type="entry name" value="B5"/>
    <property type="match status" value="1"/>
</dbReference>
<dbReference type="Pfam" id="PF03147">
    <property type="entry name" value="FDX-ACB"/>
    <property type="match status" value="1"/>
</dbReference>
<dbReference type="Pfam" id="PF17759">
    <property type="entry name" value="tRNA_synthFbeta"/>
    <property type="match status" value="1"/>
</dbReference>
<keyword evidence="3" id="KW-0436">Ligase</keyword>